<feature type="region of interest" description="Disordered" evidence="1">
    <location>
        <begin position="23"/>
        <end position="50"/>
    </location>
</feature>
<dbReference type="Proteomes" id="UP000324104">
    <property type="component" value="Unassembled WGS sequence"/>
</dbReference>
<evidence type="ECO:0000313" key="4">
    <source>
        <dbReference type="Proteomes" id="UP000324104"/>
    </source>
</evidence>
<comment type="caution">
    <text evidence="3">The sequence shown here is derived from an EMBL/GenBank/DDBJ whole genome shotgun (WGS) entry which is preliminary data.</text>
</comment>
<dbReference type="PROSITE" id="PS51257">
    <property type="entry name" value="PROKAR_LIPOPROTEIN"/>
    <property type="match status" value="1"/>
</dbReference>
<dbReference type="RefSeq" id="WP_149080701.1">
    <property type="nucleotide sequence ID" value="NZ_VTAW01000006.1"/>
</dbReference>
<dbReference type="InterPro" id="IPR013766">
    <property type="entry name" value="Thioredoxin_domain"/>
</dbReference>
<proteinExistence type="predicted"/>
<dbReference type="EMBL" id="VTAW01000006">
    <property type="protein sequence ID" value="TYT62684.1"/>
    <property type="molecule type" value="Genomic_DNA"/>
</dbReference>
<evidence type="ECO:0000256" key="1">
    <source>
        <dbReference type="SAM" id="MobiDB-lite"/>
    </source>
</evidence>
<dbReference type="InterPro" id="IPR036249">
    <property type="entry name" value="Thioredoxin-like_sf"/>
</dbReference>
<feature type="domain" description="Thioredoxin" evidence="2">
    <location>
        <begin position="18"/>
        <end position="184"/>
    </location>
</feature>
<keyword evidence="4" id="KW-1185">Reference proteome</keyword>
<accession>A0A5D5ANR8</accession>
<gene>
    <name evidence="3" type="ORF">FYC77_06525</name>
</gene>
<dbReference type="PROSITE" id="PS51352">
    <property type="entry name" value="THIOREDOXIN_2"/>
    <property type="match status" value="1"/>
</dbReference>
<name>A0A5D5ANR8_9EURY</name>
<dbReference type="Gene3D" id="3.40.30.10">
    <property type="entry name" value="Glutaredoxin"/>
    <property type="match status" value="1"/>
</dbReference>
<evidence type="ECO:0000313" key="3">
    <source>
        <dbReference type="EMBL" id="TYT62684.1"/>
    </source>
</evidence>
<sequence>MSQPPTRRTLLAAAGTSLVLAGCLEDQTGTDDTGDEGASGGDSEETENWRETTLEDVTTGESFTVANADRPVVLHTFAPFCPTCNSQQEEIAESHAAVGDEVRFVDLVIDGNDDPDDVRAHAEENGYEWAFGAAPEPFTGALVDEFGQEISVHAQSPLVVVCPDGTTTTVEKIARASKIETAIDDACR</sequence>
<dbReference type="AlphaFoldDB" id="A0A5D5ANR8"/>
<organism evidence="3 4">
    <name type="scientific">Natrialba swarupiae</name>
    <dbReference type="NCBI Taxonomy" id="2448032"/>
    <lineage>
        <taxon>Archaea</taxon>
        <taxon>Methanobacteriati</taxon>
        <taxon>Methanobacteriota</taxon>
        <taxon>Stenosarchaea group</taxon>
        <taxon>Halobacteria</taxon>
        <taxon>Halobacteriales</taxon>
        <taxon>Natrialbaceae</taxon>
        <taxon>Natrialba</taxon>
    </lineage>
</organism>
<protein>
    <submittedName>
        <fullName evidence="3">Thioredoxin family protein</fullName>
    </submittedName>
</protein>
<reference evidence="3 4" key="1">
    <citation type="submission" date="2019-08" db="EMBL/GenBank/DDBJ databases">
        <title>Archaea genome.</title>
        <authorList>
            <person name="Kajale S."/>
            <person name="Shouche Y."/>
            <person name="Deshpande N."/>
            <person name="Sharma A."/>
        </authorList>
    </citation>
    <scope>NUCLEOTIDE SEQUENCE [LARGE SCALE GENOMIC DNA]</scope>
    <source>
        <strain evidence="3 4">ESP3B_9</strain>
    </source>
</reference>
<evidence type="ECO:0000259" key="2">
    <source>
        <dbReference type="PROSITE" id="PS51352"/>
    </source>
</evidence>
<dbReference type="SUPFAM" id="SSF52833">
    <property type="entry name" value="Thioredoxin-like"/>
    <property type="match status" value="1"/>
</dbReference>